<evidence type="ECO:0000313" key="3">
    <source>
        <dbReference type="EMBL" id="KNC32741.1"/>
    </source>
</evidence>
<dbReference type="PROSITE" id="PS51029">
    <property type="entry name" value="MADF"/>
    <property type="match status" value="2"/>
</dbReference>
<dbReference type="EMBL" id="JRES01000280">
    <property type="protein sequence ID" value="KNC32741.1"/>
    <property type="molecule type" value="Genomic_DNA"/>
</dbReference>
<proteinExistence type="predicted"/>
<accession>A0A0L0CKF2</accession>
<feature type="compositionally biased region" description="Polar residues" evidence="1">
    <location>
        <begin position="465"/>
        <end position="485"/>
    </location>
</feature>
<evidence type="ECO:0000256" key="1">
    <source>
        <dbReference type="SAM" id="MobiDB-lite"/>
    </source>
</evidence>
<evidence type="ECO:0000259" key="2">
    <source>
        <dbReference type="PROSITE" id="PS51029"/>
    </source>
</evidence>
<keyword evidence="4" id="KW-1185">Reference proteome</keyword>
<dbReference type="SMART" id="SM00595">
    <property type="entry name" value="MADF"/>
    <property type="match status" value="2"/>
</dbReference>
<dbReference type="PANTHER" id="PTHR21505">
    <property type="entry name" value="MADF DOMAIN-CONTAINING PROTEIN-RELATED"/>
    <property type="match status" value="1"/>
</dbReference>
<reference evidence="3 4" key="1">
    <citation type="journal article" date="2015" name="Nat. Commun.">
        <title>Lucilia cuprina genome unlocks parasitic fly biology to underpin future interventions.</title>
        <authorList>
            <person name="Anstead C.A."/>
            <person name="Korhonen P.K."/>
            <person name="Young N.D."/>
            <person name="Hall R.S."/>
            <person name="Jex A.R."/>
            <person name="Murali S.C."/>
            <person name="Hughes D.S."/>
            <person name="Lee S.F."/>
            <person name="Perry T."/>
            <person name="Stroehlein A.J."/>
            <person name="Ansell B.R."/>
            <person name="Breugelmans B."/>
            <person name="Hofmann A."/>
            <person name="Qu J."/>
            <person name="Dugan S."/>
            <person name="Lee S.L."/>
            <person name="Chao H."/>
            <person name="Dinh H."/>
            <person name="Han Y."/>
            <person name="Doddapaneni H.V."/>
            <person name="Worley K.C."/>
            <person name="Muzny D.M."/>
            <person name="Ioannidis P."/>
            <person name="Waterhouse R.M."/>
            <person name="Zdobnov E.M."/>
            <person name="James P.J."/>
            <person name="Bagnall N.H."/>
            <person name="Kotze A.C."/>
            <person name="Gibbs R.A."/>
            <person name="Richards S."/>
            <person name="Batterham P."/>
            <person name="Gasser R.B."/>
        </authorList>
    </citation>
    <scope>NUCLEOTIDE SEQUENCE [LARGE SCALE GENOMIC DNA]</scope>
    <source>
        <strain evidence="3 4">LS</strain>
        <tissue evidence="3">Full body</tissue>
    </source>
</reference>
<dbReference type="PANTHER" id="PTHR21505:SF12">
    <property type="entry name" value="MADF DOMAIN-CONTAINING PROTEIN-RELATED"/>
    <property type="match status" value="1"/>
</dbReference>
<feature type="domain" description="MADF" evidence="2">
    <location>
        <begin position="191"/>
        <end position="286"/>
    </location>
</feature>
<evidence type="ECO:0000313" key="4">
    <source>
        <dbReference type="Proteomes" id="UP000037069"/>
    </source>
</evidence>
<feature type="region of interest" description="Disordered" evidence="1">
    <location>
        <begin position="460"/>
        <end position="485"/>
    </location>
</feature>
<dbReference type="AlphaFoldDB" id="A0A0L0CKF2"/>
<organism evidence="3 4">
    <name type="scientific">Lucilia cuprina</name>
    <name type="common">Green bottle fly</name>
    <name type="synonym">Australian sheep blowfly</name>
    <dbReference type="NCBI Taxonomy" id="7375"/>
    <lineage>
        <taxon>Eukaryota</taxon>
        <taxon>Metazoa</taxon>
        <taxon>Ecdysozoa</taxon>
        <taxon>Arthropoda</taxon>
        <taxon>Hexapoda</taxon>
        <taxon>Insecta</taxon>
        <taxon>Pterygota</taxon>
        <taxon>Neoptera</taxon>
        <taxon>Endopterygota</taxon>
        <taxon>Diptera</taxon>
        <taxon>Brachycera</taxon>
        <taxon>Muscomorpha</taxon>
        <taxon>Oestroidea</taxon>
        <taxon>Calliphoridae</taxon>
        <taxon>Luciliinae</taxon>
        <taxon>Lucilia</taxon>
    </lineage>
</organism>
<dbReference type="OrthoDB" id="8881252at2759"/>
<comment type="caution">
    <text evidence="3">The sequence shown here is derived from an EMBL/GenBank/DDBJ whole genome shotgun (WGS) entry which is preliminary data.</text>
</comment>
<feature type="domain" description="MADF" evidence="2">
    <location>
        <begin position="35"/>
        <end position="129"/>
    </location>
</feature>
<dbReference type="Pfam" id="PF10545">
    <property type="entry name" value="MADF_DNA_bdg"/>
    <property type="match status" value="2"/>
</dbReference>
<dbReference type="Proteomes" id="UP000037069">
    <property type="component" value="Unassembled WGS sequence"/>
</dbReference>
<name>A0A0L0CKF2_LUCCU</name>
<dbReference type="InterPro" id="IPR006578">
    <property type="entry name" value="MADF-dom"/>
</dbReference>
<protein>
    <recommendedName>
        <fullName evidence="2">MADF domain-containing protein</fullName>
    </recommendedName>
</protein>
<sequence length="501" mass="59718">MDTTSKFFNEYFSATINFFIRFSKQIFWNRKMIETFIELYKENVCLYDTSHENYNNQTVKMHALKNIVQRMKQYLPNIELKDVQDKIKAIRTQLISEISLIEEAEASGNKYEPNLWCFEQLEFLRDHLTADSSKKENDTKEEPIFYEEIQNENADYQSDASEVSLYTELNAKKKRGKIERRFKWERESLILFIKQLERYRVLYDPKHKDYSKQQIRYAAYNKLLRIMKNLHPEITLTEIRGKIRCIRNQYLKELHSLKNAQKRNESYTPKLWCYDLLDNLYRDVKPKTPRFKRNIDDMNDTSQVSNESFNIDNTTSNELLEFEEIHHEIENEEDYEKESVNIEAMGFTQNNDTTIDYECVNTFEYNTEDVQPTKKRCLPKDYCDNVMDFNEITKFEITENHMKQEKNKRTTTNVDKDAKYDWLGELVVSQMSEISRKYHTEFAWDVQCLIRKYIVKSKTGDGETSALNTSDDTTNANSKPSTSRNIVLPRTSNVSFNLSFV</sequence>
<gene>
    <name evidence="3" type="ORF">FF38_03808</name>
</gene>